<evidence type="ECO:0000313" key="2">
    <source>
        <dbReference type="EMBL" id="MFC5638836.1"/>
    </source>
</evidence>
<keyword evidence="3" id="KW-1185">Reference proteome</keyword>
<evidence type="ECO:0000256" key="1">
    <source>
        <dbReference type="SAM" id="MobiDB-lite"/>
    </source>
</evidence>
<evidence type="ECO:0000313" key="3">
    <source>
        <dbReference type="Proteomes" id="UP001596154"/>
    </source>
</evidence>
<reference evidence="3" key="1">
    <citation type="journal article" date="2019" name="Int. J. Syst. Evol. Microbiol.">
        <title>The Global Catalogue of Microorganisms (GCM) 10K type strain sequencing project: providing services to taxonomists for standard genome sequencing and annotation.</title>
        <authorList>
            <consortium name="The Broad Institute Genomics Platform"/>
            <consortium name="The Broad Institute Genome Sequencing Center for Infectious Disease"/>
            <person name="Wu L."/>
            <person name="Ma J."/>
        </authorList>
    </citation>
    <scope>NUCLEOTIDE SEQUENCE [LARGE SCALE GENOMIC DNA]</scope>
    <source>
        <strain evidence="3">CGMCC 4.7248</strain>
    </source>
</reference>
<accession>A0ABW0V3W0</accession>
<dbReference type="EMBL" id="JBHSNY010000015">
    <property type="protein sequence ID" value="MFC5638836.1"/>
    <property type="molecule type" value="Genomic_DNA"/>
</dbReference>
<dbReference type="RefSeq" id="WP_381030193.1">
    <property type="nucleotide sequence ID" value="NZ_JBHSNY010000015.1"/>
</dbReference>
<organism evidence="2 3">
    <name type="scientific">Streptomyces bullii</name>
    <dbReference type="NCBI Taxonomy" id="349910"/>
    <lineage>
        <taxon>Bacteria</taxon>
        <taxon>Bacillati</taxon>
        <taxon>Actinomycetota</taxon>
        <taxon>Actinomycetes</taxon>
        <taxon>Kitasatosporales</taxon>
        <taxon>Streptomycetaceae</taxon>
        <taxon>Streptomyces</taxon>
    </lineage>
</organism>
<sequence length="70" mass="7849">MNYSWEVDGIREDLSDPRTSASEIVQEFLSGARVVKAFNHMGYQIWRTGPGPSGHANARRSRSPVTIRTT</sequence>
<protein>
    <submittedName>
        <fullName evidence="2">Uncharacterized protein</fullName>
    </submittedName>
</protein>
<dbReference type="Gene3D" id="3.40.50.720">
    <property type="entry name" value="NAD(P)-binding Rossmann-like Domain"/>
    <property type="match status" value="1"/>
</dbReference>
<proteinExistence type="predicted"/>
<feature type="region of interest" description="Disordered" evidence="1">
    <location>
        <begin position="48"/>
        <end position="70"/>
    </location>
</feature>
<dbReference type="Proteomes" id="UP001596154">
    <property type="component" value="Unassembled WGS sequence"/>
</dbReference>
<name>A0ABW0V3W0_9ACTN</name>
<gene>
    <name evidence="2" type="ORF">ACFPZJ_34780</name>
</gene>
<comment type="caution">
    <text evidence="2">The sequence shown here is derived from an EMBL/GenBank/DDBJ whole genome shotgun (WGS) entry which is preliminary data.</text>
</comment>